<name>A0A0C9VAB8_SPHS4</name>
<dbReference type="EMBL" id="KN837160">
    <property type="protein sequence ID" value="KIJ38497.1"/>
    <property type="molecule type" value="Genomic_DNA"/>
</dbReference>
<dbReference type="Proteomes" id="UP000054279">
    <property type="component" value="Unassembled WGS sequence"/>
</dbReference>
<proteinExistence type="predicted"/>
<evidence type="ECO:0000313" key="2">
    <source>
        <dbReference type="Proteomes" id="UP000054279"/>
    </source>
</evidence>
<organism evidence="1 2">
    <name type="scientific">Sphaerobolus stellatus (strain SS14)</name>
    <dbReference type="NCBI Taxonomy" id="990650"/>
    <lineage>
        <taxon>Eukaryota</taxon>
        <taxon>Fungi</taxon>
        <taxon>Dikarya</taxon>
        <taxon>Basidiomycota</taxon>
        <taxon>Agaricomycotina</taxon>
        <taxon>Agaricomycetes</taxon>
        <taxon>Phallomycetidae</taxon>
        <taxon>Geastrales</taxon>
        <taxon>Sphaerobolaceae</taxon>
        <taxon>Sphaerobolus</taxon>
    </lineage>
</organism>
<protein>
    <submittedName>
        <fullName evidence="1">Uncharacterized protein</fullName>
    </submittedName>
</protein>
<reference evidence="1 2" key="1">
    <citation type="submission" date="2014-06" db="EMBL/GenBank/DDBJ databases">
        <title>Evolutionary Origins and Diversification of the Mycorrhizal Mutualists.</title>
        <authorList>
            <consortium name="DOE Joint Genome Institute"/>
            <consortium name="Mycorrhizal Genomics Consortium"/>
            <person name="Kohler A."/>
            <person name="Kuo A."/>
            <person name="Nagy L.G."/>
            <person name="Floudas D."/>
            <person name="Copeland A."/>
            <person name="Barry K.W."/>
            <person name="Cichocki N."/>
            <person name="Veneault-Fourrey C."/>
            <person name="LaButti K."/>
            <person name="Lindquist E.A."/>
            <person name="Lipzen A."/>
            <person name="Lundell T."/>
            <person name="Morin E."/>
            <person name="Murat C."/>
            <person name="Riley R."/>
            <person name="Ohm R."/>
            <person name="Sun H."/>
            <person name="Tunlid A."/>
            <person name="Henrissat B."/>
            <person name="Grigoriev I.V."/>
            <person name="Hibbett D.S."/>
            <person name="Martin F."/>
        </authorList>
    </citation>
    <scope>NUCLEOTIDE SEQUENCE [LARGE SCALE GENOMIC DNA]</scope>
    <source>
        <strain evidence="1 2">SS14</strain>
    </source>
</reference>
<dbReference type="InterPro" id="IPR023198">
    <property type="entry name" value="PGP-like_dom2"/>
</dbReference>
<dbReference type="OrthoDB" id="40579at2759"/>
<gene>
    <name evidence="1" type="ORF">M422DRAFT_258867</name>
</gene>
<dbReference type="Gene3D" id="1.10.150.240">
    <property type="entry name" value="Putative phosphatase, domain 2"/>
    <property type="match status" value="1"/>
</dbReference>
<keyword evidence="2" id="KW-1185">Reference proteome</keyword>
<dbReference type="HOGENOM" id="CLU_2980612_0_0_1"/>
<evidence type="ECO:0000313" key="1">
    <source>
        <dbReference type="EMBL" id="KIJ38497.1"/>
    </source>
</evidence>
<dbReference type="AlphaFoldDB" id="A0A0C9VAB8"/>
<accession>A0A0C9VAB8</accession>
<sequence length="58" mass="6512">MPTVIVDAFLFEIDGTLIDSTPGVLNAWRKFGKEYWFDPDAAISGMYAPEVLKFKGLE</sequence>
<dbReference type="InterPro" id="IPR036412">
    <property type="entry name" value="HAD-like_sf"/>
</dbReference>
<dbReference type="SUPFAM" id="SSF56784">
    <property type="entry name" value="HAD-like"/>
    <property type="match status" value="1"/>
</dbReference>